<accession>A0A2K3KKA8</accession>
<dbReference type="Proteomes" id="UP000236291">
    <property type="component" value="Unassembled WGS sequence"/>
</dbReference>
<feature type="region of interest" description="Disordered" evidence="1">
    <location>
        <begin position="1"/>
        <end position="59"/>
    </location>
</feature>
<feature type="compositionally biased region" description="Acidic residues" evidence="1">
    <location>
        <begin position="46"/>
        <end position="59"/>
    </location>
</feature>
<protein>
    <submittedName>
        <fullName evidence="2">1-aminocyclopropane-1-carboxylate synthase</fullName>
    </submittedName>
</protein>
<feature type="non-terminal residue" evidence="2">
    <location>
        <position position="1"/>
    </location>
</feature>
<dbReference type="AlphaFoldDB" id="A0A2K3KKA8"/>
<dbReference type="EMBL" id="ASHM01099906">
    <property type="protein sequence ID" value="PNX66738.1"/>
    <property type="molecule type" value="Genomic_DNA"/>
</dbReference>
<evidence type="ECO:0000313" key="2">
    <source>
        <dbReference type="EMBL" id="PNX66738.1"/>
    </source>
</evidence>
<proteinExistence type="predicted"/>
<reference evidence="2 3" key="1">
    <citation type="journal article" date="2014" name="Am. J. Bot.">
        <title>Genome assembly and annotation for red clover (Trifolium pratense; Fabaceae).</title>
        <authorList>
            <person name="Istvanek J."/>
            <person name="Jaros M."/>
            <person name="Krenek A."/>
            <person name="Repkova J."/>
        </authorList>
    </citation>
    <scope>NUCLEOTIDE SEQUENCE [LARGE SCALE GENOMIC DNA]</scope>
    <source>
        <strain evidence="3">cv. Tatra</strain>
        <tissue evidence="2">Young leaves</tissue>
    </source>
</reference>
<name>A0A2K3KKA8_TRIPR</name>
<reference evidence="2 3" key="2">
    <citation type="journal article" date="2017" name="Front. Plant Sci.">
        <title>Gene Classification and Mining of Molecular Markers Useful in Red Clover (Trifolium pratense) Breeding.</title>
        <authorList>
            <person name="Istvanek J."/>
            <person name="Dluhosova J."/>
            <person name="Dluhos P."/>
            <person name="Patkova L."/>
            <person name="Nedelnik J."/>
            <person name="Repkova J."/>
        </authorList>
    </citation>
    <scope>NUCLEOTIDE SEQUENCE [LARGE SCALE GENOMIC DNA]</scope>
    <source>
        <strain evidence="3">cv. Tatra</strain>
        <tissue evidence="2">Young leaves</tissue>
    </source>
</reference>
<feature type="compositionally biased region" description="Basic and acidic residues" evidence="1">
    <location>
        <begin position="1"/>
        <end position="45"/>
    </location>
</feature>
<evidence type="ECO:0000313" key="3">
    <source>
        <dbReference type="Proteomes" id="UP000236291"/>
    </source>
</evidence>
<gene>
    <name evidence="2" type="ORF">L195_g055254</name>
</gene>
<comment type="caution">
    <text evidence="2">The sequence shown here is derived from an EMBL/GenBank/DDBJ whole genome shotgun (WGS) entry which is preliminary data.</text>
</comment>
<evidence type="ECO:0000256" key="1">
    <source>
        <dbReference type="SAM" id="MobiDB-lite"/>
    </source>
</evidence>
<sequence length="117" mass="13419">RMETNDAVKTDAKKDEKKDDKSDEKKHETKDEKNDEIKDVGRGADDKDDENSTCEEEEFDANKMDDAVRTACNVGLSPTQQTILQFPQYFDAGKGSNERELYTGTILLVEWFQRVVH</sequence>
<organism evidence="2 3">
    <name type="scientific">Trifolium pratense</name>
    <name type="common">Red clover</name>
    <dbReference type="NCBI Taxonomy" id="57577"/>
    <lineage>
        <taxon>Eukaryota</taxon>
        <taxon>Viridiplantae</taxon>
        <taxon>Streptophyta</taxon>
        <taxon>Embryophyta</taxon>
        <taxon>Tracheophyta</taxon>
        <taxon>Spermatophyta</taxon>
        <taxon>Magnoliopsida</taxon>
        <taxon>eudicotyledons</taxon>
        <taxon>Gunneridae</taxon>
        <taxon>Pentapetalae</taxon>
        <taxon>rosids</taxon>
        <taxon>fabids</taxon>
        <taxon>Fabales</taxon>
        <taxon>Fabaceae</taxon>
        <taxon>Papilionoideae</taxon>
        <taxon>50 kb inversion clade</taxon>
        <taxon>NPAAA clade</taxon>
        <taxon>Hologalegina</taxon>
        <taxon>IRL clade</taxon>
        <taxon>Trifolieae</taxon>
        <taxon>Trifolium</taxon>
    </lineage>
</organism>
<dbReference type="ExpressionAtlas" id="A0A2K3KKA8">
    <property type="expression patterns" value="baseline"/>
</dbReference>